<protein>
    <submittedName>
        <fullName evidence="2">Uncharacterized protein</fullName>
    </submittedName>
</protein>
<comment type="caution">
    <text evidence="2">The sequence shown here is derived from an EMBL/GenBank/DDBJ whole genome shotgun (WGS) entry which is preliminary data.</text>
</comment>
<gene>
    <name evidence="2" type="ORF">H0H81_003013</name>
</gene>
<keyword evidence="1" id="KW-0472">Membrane</keyword>
<evidence type="ECO:0000256" key="1">
    <source>
        <dbReference type="SAM" id="Phobius"/>
    </source>
</evidence>
<organism evidence="2 3">
    <name type="scientific">Sphagnurus paluster</name>
    <dbReference type="NCBI Taxonomy" id="117069"/>
    <lineage>
        <taxon>Eukaryota</taxon>
        <taxon>Fungi</taxon>
        <taxon>Dikarya</taxon>
        <taxon>Basidiomycota</taxon>
        <taxon>Agaricomycotina</taxon>
        <taxon>Agaricomycetes</taxon>
        <taxon>Agaricomycetidae</taxon>
        <taxon>Agaricales</taxon>
        <taxon>Tricholomatineae</taxon>
        <taxon>Lyophyllaceae</taxon>
        <taxon>Sphagnurus</taxon>
    </lineage>
</organism>
<dbReference type="AlphaFoldDB" id="A0A9P7GLM4"/>
<dbReference type="OrthoDB" id="10494439at2759"/>
<dbReference type="EMBL" id="JABCKI010000086">
    <property type="protein sequence ID" value="KAG5652937.1"/>
    <property type="molecule type" value="Genomic_DNA"/>
</dbReference>
<evidence type="ECO:0000313" key="3">
    <source>
        <dbReference type="Proteomes" id="UP000717328"/>
    </source>
</evidence>
<reference evidence="2" key="2">
    <citation type="submission" date="2021-10" db="EMBL/GenBank/DDBJ databases">
        <title>Phylogenomics reveals ancestral predisposition of the termite-cultivated fungus Termitomyces towards a domesticated lifestyle.</title>
        <authorList>
            <person name="Auxier B."/>
            <person name="Grum-Grzhimaylo A."/>
            <person name="Cardenas M.E."/>
            <person name="Lodge J.D."/>
            <person name="Laessoe T."/>
            <person name="Pedersen O."/>
            <person name="Smith M.E."/>
            <person name="Kuyper T.W."/>
            <person name="Franco-Molano E.A."/>
            <person name="Baroni T.J."/>
            <person name="Aanen D.K."/>
        </authorList>
    </citation>
    <scope>NUCLEOTIDE SEQUENCE</scope>
    <source>
        <strain evidence="2">D49</strain>
    </source>
</reference>
<dbReference type="Proteomes" id="UP000717328">
    <property type="component" value="Unassembled WGS sequence"/>
</dbReference>
<keyword evidence="1" id="KW-0812">Transmembrane</keyword>
<evidence type="ECO:0000313" key="2">
    <source>
        <dbReference type="EMBL" id="KAG5652937.1"/>
    </source>
</evidence>
<sequence>MRQRSTGMTNRPQGRTDTSPVFTTFLESDMSMSMSIMAPTNSALSSTAYASSDDKYPERVKSHSWFFHLYSMTLSLALRRRNLPRLVGLIGAALLLRWFFFTPSSNTGPISLATSHQIKGHNIIERATRPDKSLNVQRHSFLQARMGRDDREGILGDVIQNGIRDYWERFQLP</sequence>
<keyword evidence="1" id="KW-1133">Transmembrane helix</keyword>
<keyword evidence="3" id="KW-1185">Reference proteome</keyword>
<feature type="transmembrane region" description="Helical" evidence="1">
    <location>
        <begin position="82"/>
        <end position="101"/>
    </location>
</feature>
<name>A0A9P7GLM4_9AGAR</name>
<accession>A0A9P7GLM4</accession>
<proteinExistence type="predicted"/>
<reference evidence="2" key="1">
    <citation type="submission" date="2021-02" db="EMBL/GenBank/DDBJ databases">
        <authorList>
            <person name="Nieuwenhuis M."/>
            <person name="Van De Peppel L.J.J."/>
        </authorList>
    </citation>
    <scope>NUCLEOTIDE SEQUENCE</scope>
    <source>
        <strain evidence="2">D49</strain>
    </source>
</reference>